<feature type="region of interest" description="Disordered" evidence="1">
    <location>
        <begin position="144"/>
        <end position="179"/>
    </location>
</feature>
<proteinExistence type="predicted"/>
<organism evidence="2">
    <name type="scientific">Pseudomonas fluorescens</name>
    <dbReference type="NCBI Taxonomy" id="294"/>
    <lineage>
        <taxon>Bacteria</taxon>
        <taxon>Pseudomonadati</taxon>
        <taxon>Pseudomonadota</taxon>
        <taxon>Gammaproteobacteria</taxon>
        <taxon>Pseudomonadales</taxon>
        <taxon>Pseudomonadaceae</taxon>
        <taxon>Pseudomonas</taxon>
    </lineage>
</organism>
<accession>A0A5E6Q8X3</accession>
<feature type="compositionally biased region" description="Basic and acidic residues" evidence="1">
    <location>
        <begin position="156"/>
        <end position="179"/>
    </location>
</feature>
<evidence type="ECO:0000256" key="1">
    <source>
        <dbReference type="SAM" id="MobiDB-lite"/>
    </source>
</evidence>
<sequence length="179" mass="19784">MVFLLRRRSGVAPFGSLQKSSVRSALVLLARAAPRCLKSQKIPVGCIGCSRIQRTFAHFGRRHKAGISWPCSQLLHSLFFFESIRAGAENTGSKAWAQVRRKRARGARMGHGSWPAPGEWRACGCSLFVVIVLLTKESMRMSNGRPFSATENVEQDIQRQRAEGGHGDAAMGDRAHPQR</sequence>
<dbReference type="AlphaFoldDB" id="A0A5E6Q8X3"/>
<evidence type="ECO:0000313" key="2">
    <source>
        <dbReference type="EMBL" id="VVM12573.1"/>
    </source>
</evidence>
<protein>
    <submittedName>
        <fullName evidence="2">Uncharacterized protein</fullName>
    </submittedName>
</protein>
<dbReference type="EMBL" id="LR700640">
    <property type="protein sequence ID" value="VVM12573.1"/>
    <property type="molecule type" value="Genomic_DNA"/>
</dbReference>
<reference evidence="2" key="1">
    <citation type="submission" date="2019-09" db="EMBL/GenBank/DDBJ databases">
        <authorList>
            <person name="Chandra G."/>
            <person name="Truman W A."/>
        </authorList>
    </citation>
    <scope>NUCLEOTIDE SEQUENCE</scope>
    <source>
        <strain evidence="2">PS683</strain>
    </source>
</reference>
<name>A0A5E6Q8X3_PSEFL</name>
<gene>
    <name evidence="2" type="ORF">PS683_00849</name>
</gene>